<organism evidence="10 11">
    <name type="scientific">Clunio marinus</name>
    <dbReference type="NCBI Taxonomy" id="568069"/>
    <lineage>
        <taxon>Eukaryota</taxon>
        <taxon>Metazoa</taxon>
        <taxon>Ecdysozoa</taxon>
        <taxon>Arthropoda</taxon>
        <taxon>Hexapoda</taxon>
        <taxon>Insecta</taxon>
        <taxon>Pterygota</taxon>
        <taxon>Neoptera</taxon>
        <taxon>Endopterygota</taxon>
        <taxon>Diptera</taxon>
        <taxon>Nematocera</taxon>
        <taxon>Chironomoidea</taxon>
        <taxon>Chironomidae</taxon>
        <taxon>Clunio</taxon>
    </lineage>
</organism>
<keyword evidence="4" id="KW-0812">Transmembrane</keyword>
<dbReference type="GO" id="GO:0004984">
    <property type="term" value="F:olfactory receptor activity"/>
    <property type="evidence" value="ECO:0007669"/>
    <property type="project" value="InterPro"/>
</dbReference>
<evidence type="ECO:0000256" key="3">
    <source>
        <dbReference type="ARBA" id="ARBA00022606"/>
    </source>
</evidence>
<evidence type="ECO:0000313" key="11">
    <source>
        <dbReference type="Proteomes" id="UP000183832"/>
    </source>
</evidence>
<dbReference type="InterPro" id="IPR004117">
    <property type="entry name" value="7tm6_olfct_rcpt"/>
</dbReference>
<evidence type="ECO:0000256" key="4">
    <source>
        <dbReference type="ARBA" id="ARBA00022692"/>
    </source>
</evidence>
<gene>
    <name evidence="10" type="ORF">CLUMA_CG017659</name>
</gene>
<dbReference type="Proteomes" id="UP000183832">
    <property type="component" value="Unassembled WGS sequence"/>
</dbReference>
<dbReference type="GO" id="GO:0005886">
    <property type="term" value="C:plasma membrane"/>
    <property type="evidence" value="ECO:0007669"/>
    <property type="project" value="UniProtKB-SubCell"/>
</dbReference>
<dbReference type="PANTHER" id="PTHR21137:SF35">
    <property type="entry name" value="ODORANT RECEPTOR 19A-RELATED"/>
    <property type="match status" value="1"/>
</dbReference>
<keyword evidence="2" id="KW-1003">Cell membrane</keyword>
<evidence type="ECO:0000256" key="2">
    <source>
        <dbReference type="ARBA" id="ARBA00022475"/>
    </source>
</evidence>
<keyword evidence="9" id="KW-0807">Transducer</keyword>
<dbReference type="OrthoDB" id="8011344at2759"/>
<keyword evidence="11" id="KW-1185">Reference proteome</keyword>
<keyword evidence="7" id="KW-0472">Membrane</keyword>
<evidence type="ECO:0000256" key="6">
    <source>
        <dbReference type="ARBA" id="ARBA00022989"/>
    </source>
</evidence>
<keyword evidence="8" id="KW-0675">Receptor</keyword>
<keyword evidence="5" id="KW-0552">Olfaction</keyword>
<evidence type="ECO:0000256" key="1">
    <source>
        <dbReference type="ARBA" id="ARBA00004651"/>
    </source>
</evidence>
<accession>A0A1J1IWQ8</accession>
<evidence type="ECO:0000256" key="9">
    <source>
        <dbReference type="ARBA" id="ARBA00023224"/>
    </source>
</evidence>
<sequence length="72" mass="8252">MDESDAIGLAIYDLPWYQIKNYDARKYLLLTLLRSQRPIKITAGKFFPVNLQSYFGALKAAYAYCTVLLEAI</sequence>
<protein>
    <submittedName>
        <fullName evidence="10">CLUMA_CG017659, isoform A</fullName>
    </submittedName>
</protein>
<evidence type="ECO:0000313" key="10">
    <source>
        <dbReference type="EMBL" id="CRL04591.1"/>
    </source>
</evidence>
<dbReference type="AlphaFoldDB" id="A0A1J1IWQ8"/>
<comment type="subcellular location">
    <subcellularLocation>
        <location evidence="1">Cell membrane</location>
        <topology evidence="1">Multi-pass membrane protein</topology>
    </subcellularLocation>
</comment>
<dbReference type="GO" id="GO:0007165">
    <property type="term" value="P:signal transduction"/>
    <property type="evidence" value="ECO:0007669"/>
    <property type="project" value="UniProtKB-KW"/>
</dbReference>
<name>A0A1J1IWQ8_9DIPT</name>
<evidence type="ECO:0000256" key="8">
    <source>
        <dbReference type="ARBA" id="ARBA00023170"/>
    </source>
</evidence>
<dbReference type="PANTHER" id="PTHR21137">
    <property type="entry name" value="ODORANT RECEPTOR"/>
    <property type="match status" value="1"/>
</dbReference>
<evidence type="ECO:0000256" key="7">
    <source>
        <dbReference type="ARBA" id="ARBA00023136"/>
    </source>
</evidence>
<keyword evidence="6" id="KW-1133">Transmembrane helix</keyword>
<reference evidence="10 11" key="1">
    <citation type="submission" date="2015-04" db="EMBL/GenBank/DDBJ databases">
        <authorList>
            <person name="Syromyatnikov M.Y."/>
            <person name="Popov V.N."/>
        </authorList>
    </citation>
    <scope>NUCLEOTIDE SEQUENCE [LARGE SCALE GENOMIC DNA]</scope>
</reference>
<keyword evidence="3" id="KW-0716">Sensory transduction</keyword>
<dbReference type="GO" id="GO:0005549">
    <property type="term" value="F:odorant binding"/>
    <property type="evidence" value="ECO:0007669"/>
    <property type="project" value="InterPro"/>
</dbReference>
<dbReference type="Pfam" id="PF02949">
    <property type="entry name" value="7tm_6"/>
    <property type="match status" value="1"/>
</dbReference>
<dbReference type="EMBL" id="CVRI01000063">
    <property type="protein sequence ID" value="CRL04591.1"/>
    <property type="molecule type" value="Genomic_DNA"/>
</dbReference>
<proteinExistence type="predicted"/>
<evidence type="ECO:0000256" key="5">
    <source>
        <dbReference type="ARBA" id="ARBA00022725"/>
    </source>
</evidence>